<dbReference type="EMBL" id="JAERTZ010000002">
    <property type="protein sequence ID" value="MBL1375859.1"/>
    <property type="molecule type" value="Genomic_DNA"/>
</dbReference>
<dbReference type="PIRSF" id="PIRSF000103">
    <property type="entry name" value="HIBADH"/>
    <property type="match status" value="1"/>
</dbReference>
<evidence type="ECO:0000313" key="4">
    <source>
        <dbReference type="EMBL" id="MBL1375859.1"/>
    </source>
</evidence>
<dbReference type="Gene3D" id="3.40.50.720">
    <property type="entry name" value="NAD(P)-binding Rossmann-like Domain"/>
    <property type="match status" value="1"/>
</dbReference>
<reference evidence="5" key="1">
    <citation type="submission" date="2021-01" db="EMBL/GenBank/DDBJ databases">
        <title>Genome public.</title>
        <authorList>
            <person name="Liu C."/>
            <person name="Sun Q."/>
        </authorList>
    </citation>
    <scope>NUCLEOTIDE SEQUENCE [LARGE SCALE GENOMIC DNA]</scope>
    <source>
        <strain evidence="5">CGMCC 1.18722</strain>
    </source>
</reference>
<comment type="caution">
    <text evidence="4">The sequence shown here is derived from an EMBL/GenBank/DDBJ whole genome shotgun (WGS) entry which is preliminary data.</text>
</comment>
<dbReference type="Pfam" id="PF09130">
    <property type="entry name" value="DUF1932"/>
    <property type="match status" value="1"/>
</dbReference>
<evidence type="ECO:0000259" key="3">
    <source>
        <dbReference type="Pfam" id="PF09130"/>
    </source>
</evidence>
<feature type="domain" description="Phosphogluconate dehydrogenase NAD-binding putative C-terminal" evidence="3">
    <location>
        <begin position="202"/>
        <end position="273"/>
    </location>
</feature>
<evidence type="ECO:0000256" key="1">
    <source>
        <dbReference type="ARBA" id="ARBA00023002"/>
    </source>
</evidence>
<dbReference type="Pfam" id="PF03446">
    <property type="entry name" value="NAD_binding_2"/>
    <property type="match status" value="1"/>
</dbReference>
<dbReference type="InterPro" id="IPR008927">
    <property type="entry name" value="6-PGluconate_DH-like_C_sf"/>
</dbReference>
<evidence type="ECO:0000313" key="5">
    <source>
        <dbReference type="Proteomes" id="UP000638570"/>
    </source>
</evidence>
<dbReference type="SUPFAM" id="SSF51735">
    <property type="entry name" value="NAD(P)-binding Rossmann-fold domains"/>
    <property type="match status" value="1"/>
</dbReference>
<dbReference type="InterPro" id="IPR036291">
    <property type="entry name" value="NAD(P)-bd_dom_sf"/>
</dbReference>
<dbReference type="InterPro" id="IPR013328">
    <property type="entry name" value="6PGD_dom2"/>
</dbReference>
<evidence type="ECO:0000259" key="2">
    <source>
        <dbReference type="Pfam" id="PF03446"/>
    </source>
</evidence>
<keyword evidence="5" id="KW-1185">Reference proteome</keyword>
<protein>
    <submittedName>
        <fullName evidence="4">NAD(P)-dependent oxidoreductase</fullName>
    </submittedName>
</protein>
<feature type="domain" description="6-phosphogluconate dehydrogenase NADP-binding" evidence="2">
    <location>
        <begin position="9"/>
        <end position="166"/>
    </location>
</feature>
<dbReference type="RefSeq" id="WP_202081835.1">
    <property type="nucleotide sequence ID" value="NZ_JAERTZ010000002.1"/>
</dbReference>
<gene>
    <name evidence="4" type="ORF">JKV55_00745</name>
</gene>
<dbReference type="Proteomes" id="UP000638570">
    <property type="component" value="Unassembled WGS sequence"/>
</dbReference>
<sequence length="308" mass="32610">MPTDTALRLAFIGFGEAASAIALGLREAGAAVEMRAYDIKSDSDDAPLRERLRHQYQAAGVRACATLAEALDGAVLVFSLVTADQAALAARAAAPLLQPGQHFLDGNSCSPGGKRGSAMLIAASGARYSDVAVMAPIHPARQRTPLLLSGEHAAGLQPLLERLGMNARLMPGAVGAASTVKMLRSIMIKGMEALSAECLLAARQAGIEETILPSLEQSFPGFGWRQQAGYNLERMTRHGLRRAAEMREVAATLDELGMGNEMAAATAAWQQRIGELGIRNDSTDLARQADPILEHLARASARDVPLPR</sequence>
<dbReference type="InterPro" id="IPR015815">
    <property type="entry name" value="HIBADH-related"/>
</dbReference>
<keyword evidence="1" id="KW-0560">Oxidoreductase</keyword>
<proteinExistence type="predicted"/>
<dbReference type="Gene3D" id="1.10.1040.10">
    <property type="entry name" value="N-(1-d-carboxylethyl)-l-norvaline Dehydrogenase, domain 2"/>
    <property type="match status" value="1"/>
</dbReference>
<accession>A0ABS1QLX6</accession>
<dbReference type="SUPFAM" id="SSF48179">
    <property type="entry name" value="6-phosphogluconate dehydrogenase C-terminal domain-like"/>
    <property type="match status" value="1"/>
</dbReference>
<dbReference type="InterPro" id="IPR015814">
    <property type="entry name" value="Pgluconate_DH_NAD-bd_C"/>
</dbReference>
<dbReference type="InterPro" id="IPR006115">
    <property type="entry name" value="6PGDH_NADP-bd"/>
</dbReference>
<name>A0ABS1QLX6_9GAMM</name>
<organism evidence="4 5">
    <name type="scientific">Zobellella iuensis</name>
    <dbReference type="NCBI Taxonomy" id="2803811"/>
    <lineage>
        <taxon>Bacteria</taxon>
        <taxon>Pseudomonadati</taxon>
        <taxon>Pseudomonadota</taxon>
        <taxon>Gammaproteobacteria</taxon>
        <taxon>Aeromonadales</taxon>
        <taxon>Aeromonadaceae</taxon>
        <taxon>Zobellella</taxon>
    </lineage>
</organism>